<dbReference type="InterPro" id="IPR005455">
    <property type="entry name" value="PFN_euk"/>
</dbReference>
<dbReference type="Proteomes" id="UP000305362">
    <property type="component" value="Unassembled WGS sequence"/>
</dbReference>
<dbReference type="PROSITE" id="PS00414">
    <property type="entry name" value="PROFILIN"/>
    <property type="match status" value="1"/>
</dbReference>
<keyword evidence="3" id="KW-0963">Cytoplasm</keyword>
<dbReference type="Proteomes" id="UP000310708">
    <property type="component" value="Unassembled WGS sequence"/>
</dbReference>
<dbReference type="EMBL" id="SPRX01000029">
    <property type="protein sequence ID" value="TIC64830.1"/>
    <property type="molecule type" value="Genomic_DNA"/>
</dbReference>
<dbReference type="PANTHER" id="PTHR11604">
    <property type="entry name" value="PROFILIN"/>
    <property type="match status" value="1"/>
</dbReference>
<dbReference type="Proteomes" id="UP000309601">
    <property type="component" value="Unassembled WGS sequence"/>
</dbReference>
<proteinExistence type="inferred from homology"/>
<protein>
    <recommendedName>
        <fullName evidence="7">Profilin</fullName>
    </recommendedName>
</protein>
<evidence type="ECO:0000313" key="8">
    <source>
        <dbReference type="EMBL" id="TIB82766.1"/>
    </source>
</evidence>
<dbReference type="EMBL" id="SPRW01000001">
    <property type="protein sequence ID" value="TIC71203.1"/>
    <property type="molecule type" value="Genomic_DNA"/>
</dbReference>
<dbReference type="AlphaFoldDB" id="A0A4T0S969"/>
<dbReference type="GO" id="GO:0005938">
    <property type="term" value="C:cell cortex"/>
    <property type="evidence" value="ECO:0007669"/>
    <property type="project" value="TreeGrafter"/>
</dbReference>
<dbReference type="Pfam" id="PF00235">
    <property type="entry name" value="Profilin"/>
    <property type="match status" value="1"/>
</dbReference>
<dbReference type="EMBL" id="SPRO01000001">
    <property type="protein sequence ID" value="TIC34533.1"/>
    <property type="molecule type" value="Genomic_DNA"/>
</dbReference>
<reference evidence="14 15" key="1">
    <citation type="submission" date="2019-03" db="EMBL/GenBank/DDBJ databases">
        <title>Sequencing 25 genomes of Wallemia mellicola.</title>
        <authorList>
            <person name="Gostincar C."/>
        </authorList>
    </citation>
    <scope>NUCLEOTIDE SEQUENCE [LARGE SCALE GENOMIC DNA]</scope>
    <source>
        <strain evidence="9 16">EXF-1262</strain>
        <strain evidence="13 17">EXF-1274</strain>
        <strain evidence="11 14">EXF-1277</strain>
        <strain evidence="8 18">EXF-6152</strain>
        <strain evidence="12 19">EXF-757</strain>
        <strain evidence="10 15">EXF-8738</strain>
    </source>
</reference>
<evidence type="ECO:0000313" key="17">
    <source>
        <dbReference type="Proteomes" id="UP000309601"/>
    </source>
</evidence>
<keyword evidence="5 6" id="KW-0206">Cytoskeleton</keyword>
<evidence type="ECO:0000313" key="19">
    <source>
        <dbReference type="Proteomes" id="UP000310708"/>
    </source>
</evidence>
<evidence type="ECO:0000256" key="1">
    <source>
        <dbReference type="ARBA" id="ARBA00004245"/>
    </source>
</evidence>
<comment type="subcellular location">
    <subcellularLocation>
        <location evidence="1">Cytoplasm</location>
        <location evidence="1">Cytoskeleton</location>
    </subcellularLocation>
</comment>
<evidence type="ECO:0000313" key="16">
    <source>
        <dbReference type="Proteomes" id="UP000307169"/>
    </source>
</evidence>
<sequence>MSWQTYVDSSLIGTGKIARGAIMGVQGGIWAISHGYQLAQDEQTAILGSFANSEATQASGIRLAGQKFLTLQADDAHVYGKKGGNGCVIVKTNQAILITEYEAPVLPGEATVVVEGLADYLRSVGY</sequence>
<evidence type="ECO:0000256" key="2">
    <source>
        <dbReference type="ARBA" id="ARBA00010058"/>
    </source>
</evidence>
<dbReference type="OMA" id="QGQKFML"/>
<dbReference type="InterPro" id="IPR027310">
    <property type="entry name" value="Profilin_CS"/>
</dbReference>
<dbReference type="SMART" id="SM00392">
    <property type="entry name" value="PROF"/>
    <property type="match status" value="1"/>
</dbReference>
<evidence type="ECO:0000313" key="11">
    <source>
        <dbReference type="EMBL" id="TIC61809.1"/>
    </source>
</evidence>
<evidence type="ECO:0000256" key="5">
    <source>
        <dbReference type="ARBA" id="ARBA00023212"/>
    </source>
</evidence>
<evidence type="ECO:0000313" key="18">
    <source>
        <dbReference type="Proteomes" id="UP000310685"/>
    </source>
</evidence>
<organism evidence="9 16">
    <name type="scientific">Wallemia mellicola</name>
    <dbReference type="NCBI Taxonomy" id="1708541"/>
    <lineage>
        <taxon>Eukaryota</taxon>
        <taxon>Fungi</taxon>
        <taxon>Dikarya</taxon>
        <taxon>Basidiomycota</taxon>
        <taxon>Wallemiomycotina</taxon>
        <taxon>Wallemiomycetes</taxon>
        <taxon>Wallemiales</taxon>
        <taxon>Wallemiaceae</taxon>
        <taxon>Wallemia</taxon>
    </lineage>
</organism>
<evidence type="ECO:0000256" key="6">
    <source>
        <dbReference type="RuleBase" id="RU003908"/>
    </source>
</evidence>
<dbReference type="Proteomes" id="UP000310685">
    <property type="component" value="Unassembled WGS sequence"/>
</dbReference>
<evidence type="ECO:0000256" key="3">
    <source>
        <dbReference type="ARBA" id="ARBA00022490"/>
    </source>
</evidence>
<dbReference type="GO" id="GO:0005856">
    <property type="term" value="C:cytoskeleton"/>
    <property type="evidence" value="ECO:0007669"/>
    <property type="project" value="UniProtKB-SubCell"/>
</dbReference>
<dbReference type="EMBL" id="SPRH01000026">
    <property type="protein sequence ID" value="TIB99942.1"/>
    <property type="molecule type" value="Genomic_DNA"/>
</dbReference>
<dbReference type="PANTHER" id="PTHR11604:SF0">
    <property type="entry name" value="PROFILIN"/>
    <property type="match status" value="1"/>
</dbReference>
<dbReference type="Gene3D" id="3.30.450.30">
    <property type="entry name" value="Dynein light chain 2a, cytoplasmic"/>
    <property type="match status" value="1"/>
</dbReference>
<dbReference type="Proteomes" id="UP000305647">
    <property type="component" value="Unassembled WGS sequence"/>
</dbReference>
<comment type="caution">
    <text evidence="9">The sequence shown here is derived from an EMBL/GenBank/DDBJ whole genome shotgun (WGS) entry which is preliminary data.</text>
</comment>
<dbReference type="PRINTS" id="PR00392">
    <property type="entry name" value="PROFILIN"/>
</dbReference>
<evidence type="ECO:0000313" key="13">
    <source>
        <dbReference type="EMBL" id="TIC71203.1"/>
    </source>
</evidence>
<keyword evidence="4 7" id="KW-0009">Actin-binding</keyword>
<dbReference type="EMBL" id="SPRV01000026">
    <property type="protein sequence ID" value="TIC61809.1"/>
    <property type="molecule type" value="Genomic_DNA"/>
</dbReference>
<name>A0A4T0S969_9BASI</name>
<comment type="similarity">
    <text evidence="2 7">Belongs to the profilin family.</text>
</comment>
<comment type="subunit">
    <text evidence="6">Occurs in many kinds of cells as a complex with monomeric actin in a 1:1 ratio.</text>
</comment>
<evidence type="ECO:0000313" key="10">
    <source>
        <dbReference type="EMBL" id="TIC34533.1"/>
    </source>
</evidence>
<dbReference type="OrthoDB" id="421374at2759"/>
<comment type="function">
    <text evidence="6">Binds to actin and affects the structure of the cytoskeleton. At high concentrations, profilin prevents the polymerization of actin, whereas it enhances it at low concentrations.</text>
</comment>
<accession>A0A4T0S969</accession>
<evidence type="ECO:0000313" key="14">
    <source>
        <dbReference type="Proteomes" id="UP000305362"/>
    </source>
</evidence>
<evidence type="ECO:0000256" key="4">
    <source>
        <dbReference type="ARBA" id="ARBA00023203"/>
    </source>
</evidence>
<evidence type="ECO:0000313" key="9">
    <source>
        <dbReference type="EMBL" id="TIB99942.1"/>
    </source>
</evidence>
<dbReference type="InterPro" id="IPR036140">
    <property type="entry name" value="PFN_sf"/>
</dbReference>
<dbReference type="GO" id="GO:0003785">
    <property type="term" value="F:actin monomer binding"/>
    <property type="evidence" value="ECO:0007669"/>
    <property type="project" value="TreeGrafter"/>
</dbReference>
<evidence type="ECO:0000256" key="7">
    <source>
        <dbReference type="RuleBase" id="RU003909"/>
    </source>
</evidence>
<dbReference type="FunFam" id="3.30.450.30:FF:000001">
    <property type="entry name" value="Profilin"/>
    <property type="match status" value="1"/>
</dbReference>
<evidence type="ECO:0000313" key="15">
    <source>
        <dbReference type="Proteomes" id="UP000305647"/>
    </source>
</evidence>
<dbReference type="EMBL" id="SPRC01000001">
    <property type="protein sequence ID" value="TIB82766.1"/>
    <property type="molecule type" value="Genomic_DNA"/>
</dbReference>
<dbReference type="PRINTS" id="PR01640">
    <property type="entry name" value="PROFILINPLNT"/>
</dbReference>
<evidence type="ECO:0000313" key="12">
    <source>
        <dbReference type="EMBL" id="TIC64830.1"/>
    </source>
</evidence>
<dbReference type="CDD" id="cd00148">
    <property type="entry name" value="PROF"/>
    <property type="match status" value="1"/>
</dbReference>
<gene>
    <name evidence="12" type="ORF">E3Q01_02508</name>
    <name evidence="13" type="ORF">E3Q02_00223</name>
    <name evidence="11" type="ORF">E3Q03_02539</name>
    <name evidence="10" type="ORF">E3Q10_00040</name>
    <name evidence="9" type="ORF">E3Q17_02412</name>
    <name evidence="8" type="ORF">E3Q22_00040</name>
</gene>
<dbReference type="InterPro" id="IPR048278">
    <property type="entry name" value="PFN"/>
</dbReference>
<dbReference type="Proteomes" id="UP000307169">
    <property type="component" value="Unassembled WGS sequence"/>
</dbReference>
<dbReference type="SUPFAM" id="SSF55770">
    <property type="entry name" value="Profilin (actin-binding protein)"/>
    <property type="match status" value="1"/>
</dbReference>